<sequence length="90" mass="10200">MLLFFCFEQQGLRAERLFDQLHMLLLFALTGPLPPSSHNTILSRNNLIAGDVEKCSPPGMLQFLARSCIWLMLAEFGLDVAVFLYGEPRE</sequence>
<keyword evidence="2" id="KW-1185">Reference proteome</keyword>
<gene>
    <name evidence="1" type="primary">Necator_chrX.g25055</name>
    <name evidence="1" type="ORF">RB195_024889</name>
</gene>
<name>A0ABR1ES52_NECAM</name>
<reference evidence="1 2" key="1">
    <citation type="submission" date="2023-08" db="EMBL/GenBank/DDBJ databases">
        <title>A Necator americanus chromosomal reference genome.</title>
        <authorList>
            <person name="Ilik V."/>
            <person name="Petrzelkova K.J."/>
            <person name="Pardy F."/>
            <person name="Fuh T."/>
            <person name="Niatou-Singa F.S."/>
            <person name="Gouil Q."/>
            <person name="Baker L."/>
            <person name="Ritchie M.E."/>
            <person name="Jex A.R."/>
            <person name="Gazzola D."/>
            <person name="Li H."/>
            <person name="Toshio Fujiwara R."/>
            <person name="Zhan B."/>
            <person name="Aroian R.V."/>
            <person name="Pafco B."/>
            <person name="Schwarz E.M."/>
        </authorList>
    </citation>
    <scope>NUCLEOTIDE SEQUENCE [LARGE SCALE GENOMIC DNA]</scope>
    <source>
        <strain evidence="1 2">Aroian</strain>
        <tissue evidence="1">Whole animal</tissue>
    </source>
</reference>
<organism evidence="1 2">
    <name type="scientific">Necator americanus</name>
    <name type="common">Human hookworm</name>
    <dbReference type="NCBI Taxonomy" id="51031"/>
    <lineage>
        <taxon>Eukaryota</taxon>
        <taxon>Metazoa</taxon>
        <taxon>Ecdysozoa</taxon>
        <taxon>Nematoda</taxon>
        <taxon>Chromadorea</taxon>
        <taxon>Rhabditida</taxon>
        <taxon>Rhabditina</taxon>
        <taxon>Rhabditomorpha</taxon>
        <taxon>Strongyloidea</taxon>
        <taxon>Ancylostomatidae</taxon>
        <taxon>Bunostominae</taxon>
        <taxon>Necator</taxon>
    </lineage>
</organism>
<comment type="caution">
    <text evidence="1">The sequence shown here is derived from an EMBL/GenBank/DDBJ whole genome shotgun (WGS) entry which is preliminary data.</text>
</comment>
<evidence type="ECO:0000313" key="1">
    <source>
        <dbReference type="EMBL" id="KAK6764726.1"/>
    </source>
</evidence>
<proteinExistence type="predicted"/>
<evidence type="ECO:0000313" key="2">
    <source>
        <dbReference type="Proteomes" id="UP001303046"/>
    </source>
</evidence>
<protein>
    <recommendedName>
        <fullName evidence="3">Secreted protein</fullName>
    </recommendedName>
</protein>
<dbReference type="Proteomes" id="UP001303046">
    <property type="component" value="Unassembled WGS sequence"/>
</dbReference>
<accession>A0ABR1ES52</accession>
<dbReference type="EMBL" id="JAVFWL010000006">
    <property type="protein sequence ID" value="KAK6764726.1"/>
    <property type="molecule type" value="Genomic_DNA"/>
</dbReference>
<evidence type="ECO:0008006" key="3">
    <source>
        <dbReference type="Google" id="ProtNLM"/>
    </source>
</evidence>